<comment type="caution">
    <text evidence="2">The sequence shown here is derived from an EMBL/GenBank/DDBJ whole genome shotgun (WGS) entry which is preliminary data.</text>
</comment>
<accession>A0A368UJG8</accession>
<feature type="compositionally biased region" description="Basic and acidic residues" evidence="1">
    <location>
        <begin position="59"/>
        <end position="72"/>
    </location>
</feature>
<name>A0A368UJG8_9BACT</name>
<feature type="region of interest" description="Disordered" evidence="1">
    <location>
        <begin position="59"/>
        <end position="104"/>
    </location>
</feature>
<evidence type="ECO:0000313" key="3">
    <source>
        <dbReference type="Proteomes" id="UP000252733"/>
    </source>
</evidence>
<dbReference type="AlphaFoldDB" id="A0A368UJG8"/>
<protein>
    <submittedName>
        <fullName evidence="2">Uncharacterized protein</fullName>
    </submittedName>
</protein>
<evidence type="ECO:0000313" key="2">
    <source>
        <dbReference type="EMBL" id="RCW28773.1"/>
    </source>
</evidence>
<proteinExistence type="predicted"/>
<sequence length="282" mass="31918">MRLTIANYKEATKNIDFKKLPEAAREAHKEFDSFADFYDEDKDIKEMLDNHFRIVEPFLKDEPKKASDEKKSSAPKKTAKKPAAKSKAKKPSSRKKTAAKKVKRKPNEVALMPLEIKIIKRYLTMHGKKVSERQVSLLYKVIQKAATEKTIRKSSKYAEEVRRIGNDLATTYKEMGESCTFEIPGSLHGKLKTIVDSYGVSPAVALIKRFINLYGNITVEKAKRLLSSIKNAKKNGKVDIGDKDYGRIIQVQKHLEDYLESDKLLVTNIQLNGLKGFAGLGK</sequence>
<gene>
    <name evidence="2" type="ORF">DFO77_13610</name>
</gene>
<dbReference type="RefSeq" id="WP_114438049.1">
    <property type="nucleotide sequence ID" value="NZ_QPIZ01000036.1"/>
</dbReference>
<dbReference type="EMBL" id="QPIZ01000036">
    <property type="protein sequence ID" value="RCW28773.1"/>
    <property type="molecule type" value="Genomic_DNA"/>
</dbReference>
<keyword evidence="3" id="KW-1185">Reference proteome</keyword>
<evidence type="ECO:0000256" key="1">
    <source>
        <dbReference type="SAM" id="MobiDB-lite"/>
    </source>
</evidence>
<dbReference type="Proteomes" id="UP000252733">
    <property type="component" value="Unassembled WGS sequence"/>
</dbReference>
<feature type="compositionally biased region" description="Basic residues" evidence="1">
    <location>
        <begin position="73"/>
        <end position="104"/>
    </location>
</feature>
<organism evidence="2 3">
    <name type="scientific">Marinilabilia salmonicolor</name>
    <dbReference type="NCBI Taxonomy" id="989"/>
    <lineage>
        <taxon>Bacteria</taxon>
        <taxon>Pseudomonadati</taxon>
        <taxon>Bacteroidota</taxon>
        <taxon>Bacteroidia</taxon>
        <taxon>Marinilabiliales</taxon>
        <taxon>Marinilabiliaceae</taxon>
        <taxon>Marinilabilia</taxon>
    </lineage>
</organism>
<reference evidence="2 3" key="1">
    <citation type="submission" date="2018-07" db="EMBL/GenBank/DDBJ databases">
        <title>Freshwater and sediment microbial communities from various areas in North America, analyzing microbe dynamics in response to fracking.</title>
        <authorList>
            <person name="Lamendella R."/>
        </authorList>
    </citation>
    <scope>NUCLEOTIDE SEQUENCE [LARGE SCALE GENOMIC DNA]</scope>
    <source>
        <strain evidence="2 3">160A</strain>
    </source>
</reference>